<accession>A0A6A2XIG2</accession>
<dbReference type="EC" id="3.1.1.11" evidence="4 10"/>
<dbReference type="InterPro" id="IPR035513">
    <property type="entry name" value="Invertase/methylesterase_inhib"/>
</dbReference>
<dbReference type="Gene3D" id="1.20.140.40">
    <property type="entry name" value="Invertase/pectin methylesterase inhibitor family protein"/>
    <property type="match status" value="1"/>
</dbReference>
<gene>
    <name evidence="13" type="ORF">F3Y22_tig00111640pilonHSYRG00232</name>
</gene>
<dbReference type="PANTHER" id="PTHR31707">
    <property type="entry name" value="PECTINESTERASE"/>
    <property type="match status" value="1"/>
</dbReference>
<comment type="pathway">
    <text evidence="1 10">Glycan metabolism; pectin degradation; 2-dehydro-3-deoxy-D-gluconate from pectin: step 1/5.</text>
</comment>
<dbReference type="Pfam" id="PF04043">
    <property type="entry name" value="PMEI"/>
    <property type="match status" value="1"/>
</dbReference>
<evidence type="ECO:0000313" key="13">
    <source>
        <dbReference type="EMBL" id="KAE8675991.1"/>
    </source>
</evidence>
<evidence type="ECO:0000256" key="5">
    <source>
        <dbReference type="ARBA" id="ARBA00022801"/>
    </source>
</evidence>
<evidence type="ECO:0000256" key="1">
    <source>
        <dbReference type="ARBA" id="ARBA00005184"/>
    </source>
</evidence>
<feature type="domain" description="Pectinesterase inhibitor" evidence="12">
    <location>
        <begin position="66"/>
        <end position="231"/>
    </location>
</feature>
<keyword evidence="6 10" id="KW-0063">Aspartyl esterase</keyword>
<evidence type="ECO:0000256" key="8">
    <source>
        <dbReference type="ARBA" id="ARBA00023180"/>
    </source>
</evidence>
<dbReference type="InterPro" id="IPR011050">
    <property type="entry name" value="Pectin_lyase_fold/virulence"/>
</dbReference>
<organism evidence="13 14">
    <name type="scientific">Hibiscus syriacus</name>
    <name type="common">Rose of Sharon</name>
    <dbReference type="NCBI Taxonomy" id="106335"/>
    <lineage>
        <taxon>Eukaryota</taxon>
        <taxon>Viridiplantae</taxon>
        <taxon>Streptophyta</taxon>
        <taxon>Embryophyta</taxon>
        <taxon>Tracheophyta</taxon>
        <taxon>Spermatophyta</taxon>
        <taxon>Magnoliopsida</taxon>
        <taxon>eudicotyledons</taxon>
        <taxon>Gunneridae</taxon>
        <taxon>Pentapetalae</taxon>
        <taxon>rosids</taxon>
        <taxon>malvids</taxon>
        <taxon>Malvales</taxon>
        <taxon>Malvaceae</taxon>
        <taxon>Malvoideae</taxon>
        <taxon>Hibiscus</taxon>
    </lineage>
</organism>
<dbReference type="GO" id="GO:0042545">
    <property type="term" value="P:cell wall modification"/>
    <property type="evidence" value="ECO:0007669"/>
    <property type="project" value="UniProtKB-UniRule"/>
</dbReference>
<dbReference type="NCBIfam" id="TIGR01614">
    <property type="entry name" value="PME_inhib"/>
    <property type="match status" value="1"/>
</dbReference>
<name>A0A6A2XIG2_HIBSY</name>
<keyword evidence="14" id="KW-1185">Reference proteome</keyword>
<keyword evidence="11" id="KW-0472">Membrane</keyword>
<dbReference type="Proteomes" id="UP000436088">
    <property type="component" value="Unassembled WGS sequence"/>
</dbReference>
<dbReference type="UniPathway" id="UPA00545">
    <property type="reaction ID" value="UER00823"/>
</dbReference>
<evidence type="ECO:0000256" key="3">
    <source>
        <dbReference type="ARBA" id="ARBA00007786"/>
    </source>
</evidence>
<dbReference type="SMART" id="SM00856">
    <property type="entry name" value="PMEI"/>
    <property type="match status" value="1"/>
</dbReference>
<dbReference type="PROSITE" id="PS00503">
    <property type="entry name" value="PECTINESTERASE_2"/>
    <property type="match status" value="1"/>
</dbReference>
<evidence type="ECO:0000256" key="6">
    <source>
        <dbReference type="ARBA" id="ARBA00023085"/>
    </source>
</evidence>
<dbReference type="FunFam" id="2.160.20.10:FF:000092">
    <property type="entry name" value="Putative pectinesterase 57"/>
    <property type="match status" value="1"/>
</dbReference>
<evidence type="ECO:0000256" key="7">
    <source>
        <dbReference type="ARBA" id="ARBA00023157"/>
    </source>
</evidence>
<evidence type="ECO:0000256" key="10">
    <source>
        <dbReference type="RuleBase" id="RU000589"/>
    </source>
</evidence>
<dbReference type="SUPFAM" id="SSF51126">
    <property type="entry name" value="Pectin lyase-like"/>
    <property type="match status" value="1"/>
</dbReference>
<comment type="similarity">
    <text evidence="3">In the C-terminal section; belongs to the pectinesterase family.</text>
</comment>
<dbReference type="InterPro" id="IPR006501">
    <property type="entry name" value="Pectinesterase_inhib_dom"/>
</dbReference>
<protein>
    <recommendedName>
        <fullName evidence="4 10">Pectinesterase</fullName>
        <ecNumber evidence="4 10">3.1.1.11</ecNumber>
    </recommendedName>
</protein>
<feature type="transmembrane region" description="Helical" evidence="11">
    <location>
        <begin position="29"/>
        <end position="52"/>
    </location>
</feature>
<feature type="active site" evidence="9">
    <location>
        <position position="391"/>
    </location>
</feature>
<reference evidence="13" key="1">
    <citation type="submission" date="2019-09" db="EMBL/GenBank/DDBJ databases">
        <title>Draft genome information of white flower Hibiscus syriacus.</title>
        <authorList>
            <person name="Kim Y.-M."/>
        </authorList>
    </citation>
    <scope>NUCLEOTIDE SEQUENCE [LARGE SCALE GENOMIC DNA]</scope>
    <source>
        <strain evidence="13">YM2019G1</strain>
    </source>
</reference>
<evidence type="ECO:0000313" key="14">
    <source>
        <dbReference type="Proteomes" id="UP000436088"/>
    </source>
</evidence>
<dbReference type="EMBL" id="VEPZ02001391">
    <property type="protein sequence ID" value="KAE8675991.1"/>
    <property type="molecule type" value="Genomic_DNA"/>
</dbReference>
<sequence length="510" mass="56712">MDSTKSFQSYCRADELEEQAYRRRTRKRCIVIGLSTVILIAIIIGAVFGTLFPLKNSKSKDDLPAYTAESINAICNVTRYPGSCGSSIAALKSSSNDTDPNPGPSKIFMLSMEVALDELTSLSSLPQKIISRHVKINPQERTALNSCENLFVDAAGYINESISTMQMGQGEKTVLSTAKINDIRTWLSSSITYQETCLDGLIEASNNTAVLQEMELAMRNSTEFSSNSLAIASQIMTILRQFQFPIHHGSGDFRTISEAVESIPKKNKSRFIIYVKEGVYLENVTIDKDYWNVMIYGDGMYKSIISGSLNKVDGTPTFWSGTLIAAGRGFMARDMGFINTAGPEKEQAVAMRSSSDQSVFYRCNFDAYQDTLYTHSNRQFYRDCHVTGTVDFIFGNAAVVLQNCSIQPRQPGPDQPWKDFSTTIFMQSFIGDIVDPAGWTQWTQGVDPPDTLFYAEYENSGPGSGTSGRINWPGVNLNASSDEARRFTVEYFIQGSQWLPKDNILYESNL</sequence>
<keyword evidence="11" id="KW-1133">Transmembrane helix</keyword>
<dbReference type="GO" id="GO:0045490">
    <property type="term" value="P:pectin catabolic process"/>
    <property type="evidence" value="ECO:0007669"/>
    <property type="project" value="UniProtKB-UniRule"/>
</dbReference>
<dbReference type="SUPFAM" id="SSF101148">
    <property type="entry name" value="Plant invertase/pectin methylesterase inhibitor"/>
    <property type="match status" value="1"/>
</dbReference>
<dbReference type="CDD" id="cd15798">
    <property type="entry name" value="PMEI-like_3"/>
    <property type="match status" value="1"/>
</dbReference>
<dbReference type="InterPro" id="IPR012334">
    <property type="entry name" value="Pectin_lyas_fold"/>
</dbReference>
<evidence type="ECO:0000259" key="12">
    <source>
        <dbReference type="SMART" id="SM00856"/>
    </source>
</evidence>
<proteinExistence type="inferred from homology"/>
<comment type="similarity">
    <text evidence="2">In the N-terminal section; belongs to the PMEI family.</text>
</comment>
<evidence type="ECO:0000256" key="2">
    <source>
        <dbReference type="ARBA" id="ARBA00006027"/>
    </source>
</evidence>
<dbReference type="Gene3D" id="2.160.20.10">
    <property type="entry name" value="Single-stranded right-handed beta-helix, Pectin lyase-like"/>
    <property type="match status" value="2"/>
</dbReference>
<keyword evidence="8" id="KW-0325">Glycoprotein</keyword>
<evidence type="ECO:0000256" key="9">
    <source>
        <dbReference type="PROSITE-ProRule" id="PRU10040"/>
    </source>
</evidence>
<dbReference type="GO" id="GO:0030599">
    <property type="term" value="F:pectinesterase activity"/>
    <property type="evidence" value="ECO:0007669"/>
    <property type="project" value="UniProtKB-UniRule"/>
</dbReference>
<evidence type="ECO:0000256" key="4">
    <source>
        <dbReference type="ARBA" id="ARBA00013229"/>
    </source>
</evidence>
<dbReference type="InterPro" id="IPR033131">
    <property type="entry name" value="Pectinesterase_Asp_AS"/>
</dbReference>
<dbReference type="GO" id="GO:0004857">
    <property type="term" value="F:enzyme inhibitor activity"/>
    <property type="evidence" value="ECO:0007669"/>
    <property type="project" value="InterPro"/>
</dbReference>
<dbReference type="InterPro" id="IPR000070">
    <property type="entry name" value="Pectinesterase_cat"/>
</dbReference>
<keyword evidence="7" id="KW-1015">Disulfide bond</keyword>
<dbReference type="Pfam" id="PF01095">
    <property type="entry name" value="Pectinesterase"/>
    <property type="match status" value="1"/>
</dbReference>
<keyword evidence="11" id="KW-0812">Transmembrane</keyword>
<keyword evidence="5 10" id="KW-0378">Hydrolase</keyword>
<evidence type="ECO:0000256" key="11">
    <source>
        <dbReference type="SAM" id="Phobius"/>
    </source>
</evidence>
<comment type="catalytic activity">
    <reaction evidence="10">
        <text>[(1-&gt;4)-alpha-D-galacturonosyl methyl ester](n) + n H2O = [(1-&gt;4)-alpha-D-galacturonosyl](n) + n methanol + n H(+)</text>
        <dbReference type="Rhea" id="RHEA:22380"/>
        <dbReference type="Rhea" id="RHEA-COMP:14570"/>
        <dbReference type="Rhea" id="RHEA-COMP:14573"/>
        <dbReference type="ChEBI" id="CHEBI:15377"/>
        <dbReference type="ChEBI" id="CHEBI:15378"/>
        <dbReference type="ChEBI" id="CHEBI:17790"/>
        <dbReference type="ChEBI" id="CHEBI:140522"/>
        <dbReference type="ChEBI" id="CHEBI:140523"/>
        <dbReference type="EC" id="3.1.1.11"/>
    </reaction>
</comment>
<dbReference type="AlphaFoldDB" id="A0A6A2XIG2"/>
<comment type="caution">
    <text evidence="13">The sequence shown here is derived from an EMBL/GenBank/DDBJ whole genome shotgun (WGS) entry which is preliminary data.</text>
</comment>
<dbReference type="FunFam" id="1.20.140.40:FF:000010">
    <property type="entry name" value="Pectinesterase"/>
    <property type="match status" value="1"/>
</dbReference>